<dbReference type="Pfam" id="PF25976">
    <property type="entry name" value="LpqB_N"/>
    <property type="match status" value="1"/>
</dbReference>
<comment type="caution">
    <text evidence="3">The sequence shown here is derived from an EMBL/GenBank/DDBJ whole genome shotgun (WGS) entry which is preliminary data.</text>
</comment>
<proteinExistence type="predicted"/>
<feature type="domain" description="GerMN" evidence="2">
    <location>
        <begin position="237"/>
        <end position="327"/>
    </location>
</feature>
<dbReference type="Gene3D" id="2.130.10.10">
    <property type="entry name" value="YVTN repeat-like/Quinoprotein amine dehydrogenase"/>
    <property type="match status" value="1"/>
</dbReference>
<evidence type="ECO:0000259" key="2">
    <source>
        <dbReference type="SMART" id="SM00909"/>
    </source>
</evidence>
<dbReference type="InterPro" id="IPR018910">
    <property type="entry name" value="LpqB_C"/>
</dbReference>
<dbReference type="RefSeq" id="WP_380763416.1">
    <property type="nucleotide sequence ID" value="NZ_JBHSRF010000129.1"/>
</dbReference>
<dbReference type="Proteomes" id="UP001596137">
    <property type="component" value="Unassembled WGS sequence"/>
</dbReference>
<dbReference type="InterPro" id="IPR019606">
    <property type="entry name" value="GerMN"/>
</dbReference>
<gene>
    <name evidence="3" type="ORF">ACFP1K_39455</name>
</gene>
<feature type="region of interest" description="Disordered" evidence="1">
    <location>
        <begin position="1"/>
        <end position="24"/>
    </location>
</feature>
<dbReference type="SMART" id="SM00909">
    <property type="entry name" value="Germane"/>
    <property type="match status" value="1"/>
</dbReference>
<reference evidence="4" key="1">
    <citation type="journal article" date="2019" name="Int. J. Syst. Evol. Microbiol.">
        <title>The Global Catalogue of Microorganisms (GCM) 10K type strain sequencing project: providing services to taxonomists for standard genome sequencing and annotation.</title>
        <authorList>
            <consortium name="The Broad Institute Genomics Platform"/>
            <consortium name="The Broad Institute Genome Sequencing Center for Infectious Disease"/>
            <person name="Wu L."/>
            <person name="Ma J."/>
        </authorList>
    </citation>
    <scope>NUCLEOTIDE SEQUENCE [LARGE SCALE GENOMIC DNA]</scope>
    <source>
        <strain evidence="4">JCM 30346</strain>
    </source>
</reference>
<sequence>MATSAARPVPPPGGPTASGRPGARRRPLAAGPLCLAVLLVVLGCVSCSTVPPGGNIFAARGASEGDPLSQPYVRILAADPKPNGSPQDIVNGFLAAAASFDDPVRTVARKYLTGEAQRNWSPFDAVTIYDQRSLTSDPLRDGVQQVQVTLRTTLLGTVDGDGHYVPSESTSELNMDFALIKVSGQWRISSAPPGLLLSNDDFKRAYRPFDLTFPAAGAEGLVVDQVRVPINPSESLAKSLVHRLITGPTRPLRGAVRSAFGNNVDVNSVVVDGDVVVIDFTYGIVASVREPADREALSAQLAWTLKPMTEARRIEVRVNGEQFPGGSFVIDPRDYERFDPNVLSGDAQAYFLKHGKLHIIDKDRENPVLVGPGDEQGRRFTDLAVSNDRSPKVAALAQDGGVWVSGIAPGSQWQRWIPGAKPTAPSWDRYGFVWSVVHEGGTSKVYRSSSPSVPPVPVGAPQLEPTDVTAFRVARDGARVAVISDDGHGERVLVGTIDRDKMQVQNLRVLVPAKDGQEISDITWRDASTLLVLTKDKSERELTPWSVTQGIRADTAKAATRIESITAAPDPLPVLAGTADSEILAWDPQKKQWTTLVKNGAGPPVYPLG</sequence>
<dbReference type="EMBL" id="JBHSRF010000129">
    <property type="protein sequence ID" value="MFC6087299.1"/>
    <property type="molecule type" value="Genomic_DNA"/>
</dbReference>
<evidence type="ECO:0000313" key="3">
    <source>
        <dbReference type="EMBL" id="MFC6087299.1"/>
    </source>
</evidence>
<dbReference type="Pfam" id="PF10647">
    <property type="entry name" value="Gmad1"/>
    <property type="match status" value="1"/>
</dbReference>
<name>A0ABW1NX26_9ACTN</name>
<dbReference type="SUPFAM" id="SSF69322">
    <property type="entry name" value="Tricorn protease domain 2"/>
    <property type="match status" value="1"/>
</dbReference>
<accession>A0ABW1NX26</accession>
<protein>
    <submittedName>
        <fullName evidence="3">LpqB family beta-propeller domain-containing protein</fullName>
    </submittedName>
</protein>
<keyword evidence="4" id="KW-1185">Reference proteome</keyword>
<dbReference type="InterPro" id="IPR059026">
    <property type="entry name" value="LpqB_N"/>
</dbReference>
<organism evidence="3 4">
    <name type="scientific">Sphaerisporangium aureirubrum</name>
    <dbReference type="NCBI Taxonomy" id="1544736"/>
    <lineage>
        <taxon>Bacteria</taxon>
        <taxon>Bacillati</taxon>
        <taxon>Actinomycetota</taxon>
        <taxon>Actinomycetes</taxon>
        <taxon>Streptosporangiales</taxon>
        <taxon>Streptosporangiaceae</taxon>
        <taxon>Sphaerisporangium</taxon>
    </lineage>
</organism>
<evidence type="ECO:0000313" key="4">
    <source>
        <dbReference type="Proteomes" id="UP001596137"/>
    </source>
</evidence>
<evidence type="ECO:0000256" key="1">
    <source>
        <dbReference type="SAM" id="MobiDB-lite"/>
    </source>
</evidence>
<dbReference type="InterPro" id="IPR015943">
    <property type="entry name" value="WD40/YVTN_repeat-like_dom_sf"/>
</dbReference>
<dbReference type="Pfam" id="PF10646">
    <property type="entry name" value="Germane"/>
    <property type="match status" value="1"/>
</dbReference>